<evidence type="ECO:0000256" key="1">
    <source>
        <dbReference type="SAM" id="SignalP"/>
    </source>
</evidence>
<evidence type="ECO:0000313" key="2">
    <source>
        <dbReference type="EMBL" id="KAF7198634.1"/>
    </source>
</evidence>
<organism evidence="2 3">
    <name type="scientific">Pseudocercospora fuligena</name>
    <dbReference type="NCBI Taxonomy" id="685502"/>
    <lineage>
        <taxon>Eukaryota</taxon>
        <taxon>Fungi</taxon>
        <taxon>Dikarya</taxon>
        <taxon>Ascomycota</taxon>
        <taxon>Pezizomycotina</taxon>
        <taxon>Dothideomycetes</taxon>
        <taxon>Dothideomycetidae</taxon>
        <taxon>Mycosphaerellales</taxon>
        <taxon>Mycosphaerellaceae</taxon>
        <taxon>Pseudocercospora</taxon>
    </lineage>
</organism>
<keyword evidence="3" id="KW-1185">Reference proteome</keyword>
<name>A0A8H6RWQ7_9PEZI</name>
<keyword evidence="1" id="KW-0732">Signal</keyword>
<protein>
    <recommendedName>
        <fullName evidence="4">Hydrophobin</fullName>
    </recommendedName>
</protein>
<comment type="caution">
    <text evidence="2">The sequence shown here is derived from an EMBL/GenBank/DDBJ whole genome shotgun (WGS) entry which is preliminary data.</text>
</comment>
<sequence>MYTAIFTLALAASASARPGKRQSSCITDTVNNPNQQQIIDSINQWNSDVNNVNNFLNTAHTLSGSDLSSAANNALISASDEPCQLGTLSSISDIGGDAFTCAVNDLKNIFGTHVLDNLNKILSNVDDTSAVTDAINDINLFRCCNVLPDADILFTDASESDGAGDSVQKTAGRPDACASINCAKANPKCVEQDNGEFGTVDGGKEPNSK</sequence>
<accession>A0A8H6RWQ7</accession>
<reference evidence="2" key="1">
    <citation type="submission" date="2020-04" db="EMBL/GenBank/DDBJ databases">
        <title>Draft genome resource of the tomato pathogen Pseudocercospora fuligena.</title>
        <authorList>
            <person name="Zaccaron A."/>
        </authorList>
    </citation>
    <scope>NUCLEOTIDE SEQUENCE</scope>
    <source>
        <strain evidence="2">PF001</strain>
    </source>
</reference>
<dbReference type="Proteomes" id="UP000660729">
    <property type="component" value="Unassembled WGS sequence"/>
</dbReference>
<dbReference type="OrthoDB" id="2117996at2759"/>
<evidence type="ECO:0000313" key="3">
    <source>
        <dbReference type="Proteomes" id="UP000660729"/>
    </source>
</evidence>
<proteinExistence type="predicted"/>
<gene>
    <name evidence="2" type="ORF">HII31_00373</name>
</gene>
<evidence type="ECO:0008006" key="4">
    <source>
        <dbReference type="Google" id="ProtNLM"/>
    </source>
</evidence>
<dbReference type="AlphaFoldDB" id="A0A8H6RWQ7"/>
<feature type="chain" id="PRO_5034593105" description="Hydrophobin" evidence="1">
    <location>
        <begin position="17"/>
        <end position="209"/>
    </location>
</feature>
<feature type="signal peptide" evidence="1">
    <location>
        <begin position="1"/>
        <end position="16"/>
    </location>
</feature>
<dbReference type="EMBL" id="JABCIY010000001">
    <property type="protein sequence ID" value="KAF7198634.1"/>
    <property type="molecule type" value="Genomic_DNA"/>
</dbReference>